<feature type="region of interest" description="Disordered" evidence="1">
    <location>
        <begin position="1"/>
        <end position="32"/>
    </location>
</feature>
<comment type="caution">
    <text evidence="2">The sequence shown here is derived from an EMBL/GenBank/DDBJ whole genome shotgun (WGS) entry which is preliminary data.</text>
</comment>
<dbReference type="AlphaFoldDB" id="A0A4Q0T1A3"/>
<evidence type="ECO:0000313" key="3">
    <source>
        <dbReference type="Proteomes" id="UP000289437"/>
    </source>
</evidence>
<evidence type="ECO:0000256" key="1">
    <source>
        <dbReference type="SAM" id="MobiDB-lite"/>
    </source>
</evidence>
<sequence>MLPKAMRLHAGQGSNGERQTQGASAPAVPGASLGRSIHARHRLIASFHRFPSTREIPDRRGAPGNAAPLSASTASMITCWTLHGGCGFPGLLRGIALEYSSGKAGKFPAGYPQEKQA</sequence>
<dbReference type="Proteomes" id="UP000289437">
    <property type="component" value="Unassembled WGS sequence"/>
</dbReference>
<name>A0A4Q0T1A3_9BACT</name>
<protein>
    <submittedName>
        <fullName evidence="2">Uncharacterized protein</fullName>
    </submittedName>
</protein>
<accession>A0A4Q0T1A3</accession>
<keyword evidence="3" id="KW-1185">Reference proteome</keyword>
<gene>
    <name evidence="2" type="ORF">GRAN_2516</name>
</gene>
<proteinExistence type="predicted"/>
<reference evidence="3" key="2">
    <citation type="submission" date="2019-02" db="EMBL/GenBank/DDBJ databases">
        <title>Granulicella sibirica sp. nov., a psychrotolerant acidobacterium isolated from an organic soil layer in forested tundra, West Siberia.</title>
        <authorList>
            <person name="Oshkin I.Y."/>
            <person name="Kulichevskaya I.S."/>
            <person name="Rijpstra W.I.C."/>
            <person name="Sinninghe Damste J.S."/>
            <person name="Rakitin A.L."/>
            <person name="Ravin N.V."/>
            <person name="Dedysh S.N."/>
        </authorList>
    </citation>
    <scope>NUCLEOTIDE SEQUENCE [LARGE SCALE GENOMIC DNA]</scope>
    <source>
        <strain evidence="3">AF10</strain>
    </source>
</reference>
<evidence type="ECO:0000313" key="2">
    <source>
        <dbReference type="EMBL" id="RXH55659.1"/>
    </source>
</evidence>
<dbReference type="EMBL" id="RDSM01000002">
    <property type="protein sequence ID" value="RXH55659.1"/>
    <property type="molecule type" value="Genomic_DNA"/>
</dbReference>
<organism evidence="2 3">
    <name type="scientific">Granulicella sibirica</name>
    <dbReference type="NCBI Taxonomy" id="2479048"/>
    <lineage>
        <taxon>Bacteria</taxon>
        <taxon>Pseudomonadati</taxon>
        <taxon>Acidobacteriota</taxon>
        <taxon>Terriglobia</taxon>
        <taxon>Terriglobales</taxon>
        <taxon>Acidobacteriaceae</taxon>
        <taxon>Granulicella</taxon>
    </lineage>
</organism>
<reference evidence="2 3" key="1">
    <citation type="submission" date="2018-11" db="EMBL/GenBank/DDBJ databases">
        <authorList>
            <person name="Mardanov A.V."/>
            <person name="Ravin N.V."/>
            <person name="Dedysh S.N."/>
        </authorList>
    </citation>
    <scope>NUCLEOTIDE SEQUENCE [LARGE SCALE GENOMIC DNA]</scope>
    <source>
        <strain evidence="2 3">AF10</strain>
    </source>
</reference>